<evidence type="ECO:0000313" key="3">
    <source>
        <dbReference type="Proteomes" id="UP000010998"/>
    </source>
</evidence>
<dbReference type="Pfam" id="PF12760">
    <property type="entry name" value="Zn_ribbon_IS1595"/>
    <property type="match status" value="1"/>
</dbReference>
<organism evidence="2 3">
    <name type="scientific">Mesorhizobium australicum (strain HAMBI 3006 / LMG 24608 / WSM2073)</name>
    <dbReference type="NCBI Taxonomy" id="754035"/>
    <lineage>
        <taxon>Bacteria</taxon>
        <taxon>Pseudomonadati</taxon>
        <taxon>Pseudomonadota</taxon>
        <taxon>Alphaproteobacteria</taxon>
        <taxon>Hyphomicrobiales</taxon>
        <taxon>Phyllobacteriaceae</taxon>
        <taxon>Mesorhizobium</taxon>
    </lineage>
</organism>
<dbReference type="NCBIfam" id="NF033547">
    <property type="entry name" value="transpos_IS1595"/>
    <property type="match status" value="1"/>
</dbReference>
<dbReference type="InterPro" id="IPR024442">
    <property type="entry name" value="Transposase_Zn_ribbon"/>
</dbReference>
<name>L0KF69_MESAW</name>
<dbReference type="InterPro" id="IPR024445">
    <property type="entry name" value="Tnp_ISXO2-like"/>
</dbReference>
<dbReference type="EMBL" id="CP003358">
    <property type="protein sequence ID" value="AGB42703.1"/>
    <property type="molecule type" value="Genomic_DNA"/>
</dbReference>
<dbReference type="PANTHER" id="PTHR47163">
    <property type="entry name" value="DDE_TNP_IS1595 DOMAIN-CONTAINING PROTEIN"/>
    <property type="match status" value="1"/>
</dbReference>
<keyword evidence="3" id="KW-1185">Reference proteome</keyword>
<gene>
    <name evidence="2" type="ordered locus">Mesau_00203</name>
</gene>
<dbReference type="KEGG" id="mam:Mesau_00203"/>
<dbReference type="InterPro" id="IPR053164">
    <property type="entry name" value="IS1016-like_transposase"/>
</dbReference>
<dbReference type="RefSeq" id="WP_015314182.1">
    <property type="nucleotide sequence ID" value="NC_019973.1"/>
</dbReference>
<protein>
    <recommendedName>
        <fullName evidence="1">ISXO2-like transposase domain-containing protein</fullName>
    </recommendedName>
</protein>
<proteinExistence type="predicted"/>
<sequence length="314" mass="35411">MSVLSRPYFHDEAAAFEHVEGMLWPQGPVCHHCGSMEKHYALKGGRTKPSKKNPHGLEIHGLYKCSDCRKKFTVRMGTIFEESHLPLHIWLQALHAMCASKKGVSAHQLHRALEITYKSAWFMCHRIREAMRSGDFTPMGGAGKTVEADETYIGRLAGTPVKTGGGAHKNTVVTLVERGGRARSFHVDTARIGTILPIVRANIAKESALMTDEAGMYRRVGQEFASHDVVTHSKDEYVRYEGEKTIHTNTVEGYYSIFKRGMKGVYQHCAEHHLHRYLAEFDFRYSNRIALGVDDNVRSLIALRGAKGKRLTYR</sequence>
<dbReference type="SMART" id="SM01126">
    <property type="entry name" value="DDE_Tnp_IS1595"/>
    <property type="match status" value="1"/>
</dbReference>
<dbReference type="GeneID" id="90987746"/>
<dbReference type="Proteomes" id="UP000010998">
    <property type="component" value="Chromosome"/>
</dbReference>
<reference evidence="3" key="1">
    <citation type="submission" date="2012-02" db="EMBL/GenBank/DDBJ databases">
        <title>Complete sequence of Mesorhizobium australicum WSM2073.</title>
        <authorList>
            <person name="Lucas S."/>
            <person name="Han J."/>
            <person name="Lapidus A."/>
            <person name="Cheng J.-F."/>
            <person name="Goodwin L."/>
            <person name="Pitluck S."/>
            <person name="Peters L."/>
            <person name="Gu W."/>
            <person name="Detter J.C."/>
            <person name="Han C."/>
            <person name="Tapia R."/>
            <person name="Land M."/>
            <person name="Hauser L."/>
            <person name="Kyrpides N."/>
            <person name="Ivanova N."/>
            <person name="Pagani I."/>
            <person name="Reeve W.G."/>
            <person name="Howieson J.G."/>
            <person name="Tiwari R.P."/>
            <person name="O'Hara G.W."/>
            <person name="Atkins C.A."/>
            <person name="Ronson C.W."/>
            <person name="Nandasena K.G."/>
            <person name="Woyke T."/>
        </authorList>
    </citation>
    <scope>NUCLEOTIDE SEQUENCE [LARGE SCALE GENOMIC DNA]</scope>
    <source>
        <strain evidence="3">LMG 24608 / HAMBI 3006 / WSM2073</strain>
    </source>
</reference>
<dbReference type="Pfam" id="PF12762">
    <property type="entry name" value="DDE_Tnp_IS1595"/>
    <property type="match status" value="1"/>
</dbReference>
<dbReference type="eggNOG" id="COG3677">
    <property type="taxonomic scope" value="Bacteria"/>
</dbReference>
<dbReference type="OrthoDB" id="271821at2"/>
<dbReference type="PANTHER" id="PTHR47163:SF2">
    <property type="entry name" value="SI:DKEY-17M8.2"/>
    <property type="match status" value="1"/>
</dbReference>
<dbReference type="HOGENOM" id="CLU_044348_1_2_5"/>
<dbReference type="AlphaFoldDB" id="L0KF69"/>
<evidence type="ECO:0000259" key="1">
    <source>
        <dbReference type="SMART" id="SM01126"/>
    </source>
</evidence>
<evidence type="ECO:0000313" key="2">
    <source>
        <dbReference type="EMBL" id="AGB42703.1"/>
    </source>
</evidence>
<accession>L0KF69</accession>
<feature type="domain" description="ISXO2-like transposase" evidence="1">
    <location>
        <begin position="138"/>
        <end position="286"/>
    </location>
</feature>
<dbReference type="STRING" id="754035.Mesau_00203"/>